<accession>A0A060H115</accession>
<dbReference type="EMBL" id="CP006696">
    <property type="protein sequence ID" value="AIC09218.1"/>
    <property type="molecule type" value="Genomic_DNA"/>
</dbReference>
<keyword evidence="1" id="KW-0812">Transmembrane</keyword>
<feature type="transmembrane region" description="Helical" evidence="1">
    <location>
        <begin position="12"/>
        <end position="39"/>
    </location>
</feature>
<dbReference type="RefSeq" id="WP_020851935.1">
    <property type="nucleotide sequence ID" value="NZ_CP006696.1"/>
</dbReference>
<keyword evidence="1" id="KW-0472">Membrane</keyword>
<dbReference type="InterPro" id="IPR012902">
    <property type="entry name" value="N_methyl_site"/>
</dbReference>
<protein>
    <submittedName>
        <fullName evidence="2">Prepilin</fullName>
    </submittedName>
</protein>
<proteinExistence type="predicted"/>
<evidence type="ECO:0000256" key="1">
    <source>
        <dbReference type="SAM" id="Phobius"/>
    </source>
</evidence>
<dbReference type="PATRIC" id="fig|155920.8.peg.242"/>
<dbReference type="KEGG" id="xfs:D934_01025"/>
<dbReference type="HOGENOM" id="CLU_103234_3_1_6"/>
<evidence type="ECO:0000313" key="3">
    <source>
        <dbReference type="Proteomes" id="UP000027215"/>
    </source>
</evidence>
<dbReference type="AlphaFoldDB" id="A0A060H115"/>
<name>A0A060H115_XYLFS</name>
<dbReference type="Pfam" id="PF07963">
    <property type="entry name" value="N_methyl"/>
    <property type="match status" value="1"/>
</dbReference>
<reference evidence="2 3" key="1">
    <citation type="submission" date="2013-08" db="EMBL/GenBank/DDBJ databases">
        <authorList>
            <person name="Stouthamer R."/>
            <person name="Nunney L."/>
        </authorList>
    </citation>
    <scope>NUCLEOTIDE SEQUENCE [LARGE SCALE GENOMIC DNA]</scope>
    <source>
        <strain evidence="3">ann-1</strain>
    </source>
</reference>
<dbReference type="NCBIfam" id="TIGR02523">
    <property type="entry name" value="type_IV_pilV"/>
    <property type="match status" value="1"/>
</dbReference>
<dbReference type="InterPro" id="IPR013362">
    <property type="entry name" value="Pilus_4_PilV"/>
</dbReference>
<organism evidence="2 3">
    <name type="scientific">Xylella fastidiosa subsp. sandyi Ann-1</name>
    <dbReference type="NCBI Taxonomy" id="155920"/>
    <lineage>
        <taxon>Bacteria</taxon>
        <taxon>Pseudomonadati</taxon>
        <taxon>Pseudomonadota</taxon>
        <taxon>Gammaproteobacteria</taxon>
        <taxon>Lysobacterales</taxon>
        <taxon>Lysobacteraceae</taxon>
        <taxon>Xylella</taxon>
    </lineage>
</organism>
<dbReference type="PROSITE" id="PS00409">
    <property type="entry name" value="PROKAR_NTER_METHYL"/>
    <property type="match status" value="1"/>
</dbReference>
<sequence length="159" mass="17162">MSIASKKAVAGVSLIEVLISVFILAVGMLGVAAMQVMALRNNDSALQRSHGVIQSYAILEAMRANRSEAIKGSYNTNGMICTVPQANNLVDVDRRDWISNLKAALGDSEHTCGSIFCDAANTCTIQVQWDETRASDRRSPAGQLVSSTQTQIFEVRSKL</sequence>
<gene>
    <name evidence="2" type="ORF">D934_01025</name>
</gene>
<keyword evidence="1" id="KW-1133">Transmembrane helix</keyword>
<dbReference type="Proteomes" id="UP000027215">
    <property type="component" value="Chromosome"/>
</dbReference>
<evidence type="ECO:0000313" key="2">
    <source>
        <dbReference type="EMBL" id="AIC09218.1"/>
    </source>
</evidence>